<dbReference type="EMBL" id="JAYKXN010000004">
    <property type="protein sequence ID" value="KAK7293621.1"/>
    <property type="molecule type" value="Genomic_DNA"/>
</dbReference>
<gene>
    <name evidence="1" type="ORF">RJT34_16492</name>
</gene>
<protein>
    <submittedName>
        <fullName evidence="1">Uncharacterized protein</fullName>
    </submittedName>
</protein>
<dbReference type="AlphaFoldDB" id="A0AAN9J8K0"/>
<dbReference type="Proteomes" id="UP001359559">
    <property type="component" value="Unassembled WGS sequence"/>
</dbReference>
<evidence type="ECO:0000313" key="1">
    <source>
        <dbReference type="EMBL" id="KAK7293621.1"/>
    </source>
</evidence>
<dbReference type="Gene3D" id="1.10.472.170">
    <property type="match status" value="1"/>
</dbReference>
<sequence length="125" mass="13795">MGKPKGFLMCSATIAKGKQRWCSTTRLGTLHRHRHKQNLRVKNLHGPTNPLLTDDELSTVIAKPNDASAEFLSSSLGRWQNRGSNPNRGLILAFKTIATMSNRLGLVATIKALRMGSSIFIRTPN</sequence>
<reference evidence="1 2" key="1">
    <citation type="submission" date="2024-01" db="EMBL/GenBank/DDBJ databases">
        <title>The genomes of 5 underutilized Papilionoideae crops provide insights into root nodulation and disease resistance.</title>
        <authorList>
            <person name="Yuan L."/>
        </authorList>
    </citation>
    <scope>NUCLEOTIDE SEQUENCE [LARGE SCALE GENOMIC DNA]</scope>
    <source>
        <strain evidence="1">LY-2023</strain>
        <tissue evidence="1">Leaf</tissue>
    </source>
</reference>
<comment type="caution">
    <text evidence="1">The sequence shown here is derived from an EMBL/GenBank/DDBJ whole genome shotgun (WGS) entry which is preliminary data.</text>
</comment>
<keyword evidence="2" id="KW-1185">Reference proteome</keyword>
<proteinExistence type="predicted"/>
<organism evidence="1 2">
    <name type="scientific">Clitoria ternatea</name>
    <name type="common">Butterfly pea</name>
    <dbReference type="NCBI Taxonomy" id="43366"/>
    <lineage>
        <taxon>Eukaryota</taxon>
        <taxon>Viridiplantae</taxon>
        <taxon>Streptophyta</taxon>
        <taxon>Embryophyta</taxon>
        <taxon>Tracheophyta</taxon>
        <taxon>Spermatophyta</taxon>
        <taxon>Magnoliopsida</taxon>
        <taxon>eudicotyledons</taxon>
        <taxon>Gunneridae</taxon>
        <taxon>Pentapetalae</taxon>
        <taxon>rosids</taxon>
        <taxon>fabids</taxon>
        <taxon>Fabales</taxon>
        <taxon>Fabaceae</taxon>
        <taxon>Papilionoideae</taxon>
        <taxon>50 kb inversion clade</taxon>
        <taxon>NPAAA clade</taxon>
        <taxon>indigoferoid/millettioid clade</taxon>
        <taxon>Phaseoleae</taxon>
        <taxon>Clitoria</taxon>
    </lineage>
</organism>
<accession>A0AAN9J8K0</accession>
<evidence type="ECO:0000313" key="2">
    <source>
        <dbReference type="Proteomes" id="UP001359559"/>
    </source>
</evidence>
<name>A0AAN9J8K0_CLITE</name>